<protein>
    <submittedName>
        <fullName evidence="1">Uncharacterized protein</fullName>
    </submittedName>
</protein>
<name>A0A2U0SAD1_9SPHN</name>
<dbReference type="OrthoDB" id="9784808at2"/>
<accession>A0A2U0SAD1</accession>
<dbReference type="EMBL" id="QENQ01000001">
    <property type="protein sequence ID" value="PVX28347.1"/>
    <property type="molecule type" value="Genomic_DNA"/>
</dbReference>
<comment type="caution">
    <text evidence="1">The sequence shown here is derived from an EMBL/GenBank/DDBJ whole genome shotgun (WGS) entry which is preliminary data.</text>
</comment>
<keyword evidence="2" id="KW-1185">Reference proteome</keyword>
<evidence type="ECO:0000313" key="2">
    <source>
        <dbReference type="Proteomes" id="UP000245890"/>
    </source>
</evidence>
<proteinExistence type="predicted"/>
<organism evidence="1 2">
    <name type="scientific">Sphingomonas pokkalii</name>
    <dbReference type="NCBI Taxonomy" id="2175090"/>
    <lineage>
        <taxon>Bacteria</taxon>
        <taxon>Pseudomonadati</taxon>
        <taxon>Pseudomonadota</taxon>
        <taxon>Alphaproteobacteria</taxon>
        <taxon>Sphingomonadales</taxon>
        <taxon>Sphingomonadaceae</taxon>
        <taxon>Sphingomonas</taxon>
    </lineage>
</organism>
<reference evidence="1 2" key="1">
    <citation type="submission" date="2018-05" db="EMBL/GenBank/DDBJ databases">
        <title>Description of Sphingomonas pokkalii sp nov, isolated from the rhizosphere of saline tolerant pokkali rice and its draft genome analysis.</title>
        <authorList>
            <person name="Menon R."/>
            <person name="Kumari S."/>
            <person name="Rameshkumar N."/>
        </authorList>
    </citation>
    <scope>NUCLEOTIDE SEQUENCE [LARGE SCALE GENOMIC DNA]</scope>
    <source>
        <strain evidence="1 2">L3B27</strain>
    </source>
</reference>
<sequence length="93" mass="10508">MSAKSSGRRRPDSLLGIERGRHCHSAYLQAVFGDSKASCRGETDFGIYSTTFLEQAFRTDAYRITLTFHDDGSWGYRTATELKLEGQNMPFPH</sequence>
<dbReference type="RefSeq" id="WP_116467798.1">
    <property type="nucleotide sequence ID" value="NZ_QENQ01000001.1"/>
</dbReference>
<gene>
    <name evidence="1" type="ORF">DD559_02505</name>
</gene>
<evidence type="ECO:0000313" key="1">
    <source>
        <dbReference type="EMBL" id="PVX28347.1"/>
    </source>
</evidence>
<dbReference type="Proteomes" id="UP000245890">
    <property type="component" value="Unassembled WGS sequence"/>
</dbReference>
<dbReference type="AlphaFoldDB" id="A0A2U0SAD1"/>